<dbReference type="Gene3D" id="3.20.20.140">
    <property type="entry name" value="Metal-dependent hydrolases"/>
    <property type="match status" value="1"/>
</dbReference>
<dbReference type="PIRSF" id="PIRSF016557">
    <property type="entry name" value="Caps_synth_CpsB"/>
    <property type="match status" value="1"/>
</dbReference>
<evidence type="ECO:0000313" key="7">
    <source>
        <dbReference type="EMBL" id="AWZ40144.1"/>
    </source>
</evidence>
<organism evidence="6 9">
    <name type="scientific">Ligilactobacillus murinus</name>
    <dbReference type="NCBI Taxonomy" id="1622"/>
    <lineage>
        <taxon>Bacteria</taxon>
        <taxon>Bacillati</taxon>
        <taxon>Bacillota</taxon>
        <taxon>Bacilli</taxon>
        <taxon>Lactobacillales</taxon>
        <taxon>Lactobacillaceae</taxon>
        <taxon>Ligilactobacillus</taxon>
    </lineage>
</organism>
<evidence type="ECO:0000313" key="6">
    <source>
        <dbReference type="EMBL" id="AWZ39178.1"/>
    </source>
</evidence>
<dbReference type="SUPFAM" id="SSF89550">
    <property type="entry name" value="PHP domain-like"/>
    <property type="match status" value="1"/>
</dbReference>
<protein>
    <recommendedName>
        <fullName evidence="5">Tyrosine-protein phosphatase</fullName>
        <ecNumber evidence="5">3.1.3.48</ecNumber>
    </recommendedName>
</protein>
<dbReference type="PANTHER" id="PTHR39181">
    <property type="entry name" value="TYROSINE-PROTEIN PHOSPHATASE YWQE"/>
    <property type="match status" value="1"/>
</dbReference>
<evidence type="ECO:0000313" key="9">
    <source>
        <dbReference type="Proteomes" id="UP000250153"/>
    </source>
</evidence>
<dbReference type="EMBL" id="CP023566">
    <property type="protein sequence ID" value="AWZ40144.1"/>
    <property type="molecule type" value="Genomic_DNA"/>
</dbReference>
<dbReference type="Proteomes" id="UP000250153">
    <property type="component" value="Chromosome"/>
</dbReference>
<evidence type="ECO:0000313" key="8">
    <source>
        <dbReference type="Proteomes" id="UP000250143"/>
    </source>
</evidence>
<dbReference type="PANTHER" id="PTHR39181:SF1">
    <property type="entry name" value="TYROSINE-PROTEIN PHOSPHATASE YWQE"/>
    <property type="match status" value="1"/>
</dbReference>
<evidence type="ECO:0000256" key="5">
    <source>
        <dbReference type="PIRNR" id="PIRNR016557"/>
    </source>
</evidence>
<evidence type="ECO:0000256" key="4">
    <source>
        <dbReference type="ARBA" id="ARBA00051722"/>
    </source>
</evidence>
<evidence type="ECO:0000256" key="1">
    <source>
        <dbReference type="ARBA" id="ARBA00005750"/>
    </source>
</evidence>
<comment type="catalytic activity">
    <reaction evidence="4 5">
        <text>O-phospho-L-tyrosyl-[protein] + H2O = L-tyrosyl-[protein] + phosphate</text>
        <dbReference type="Rhea" id="RHEA:10684"/>
        <dbReference type="Rhea" id="RHEA-COMP:10136"/>
        <dbReference type="Rhea" id="RHEA-COMP:20101"/>
        <dbReference type="ChEBI" id="CHEBI:15377"/>
        <dbReference type="ChEBI" id="CHEBI:43474"/>
        <dbReference type="ChEBI" id="CHEBI:46858"/>
        <dbReference type="ChEBI" id="CHEBI:61978"/>
        <dbReference type="EC" id="3.1.3.48"/>
    </reaction>
</comment>
<dbReference type="InterPro" id="IPR016667">
    <property type="entry name" value="Caps_polysacc_synth_CpsB/CapC"/>
</dbReference>
<dbReference type="InterPro" id="IPR016195">
    <property type="entry name" value="Pol/histidinol_Pase-like"/>
</dbReference>
<dbReference type="Proteomes" id="UP000250143">
    <property type="component" value="Chromosome"/>
</dbReference>
<dbReference type="Pfam" id="PF19567">
    <property type="entry name" value="CpsB_CapC"/>
    <property type="match status" value="1"/>
</dbReference>
<reference evidence="8 9" key="1">
    <citation type="submission" date="2017-09" db="EMBL/GenBank/DDBJ databases">
        <title>Predominant Lactobacillus spp. isolated from feces of mice subjected to short-term calorie restriction.</title>
        <authorList>
            <person name="Zhang C."/>
            <person name="Zhao L."/>
            <person name="Pan F."/>
        </authorList>
    </citation>
    <scope>NUCLEOTIDE SEQUENCE [LARGE SCALE GENOMIC DNA]</scope>
    <source>
        <strain evidence="7 8">CR141</strain>
        <strain evidence="6 9">CR147</strain>
    </source>
</reference>
<dbReference type="RefSeq" id="WP_112194084.1">
    <property type="nucleotide sequence ID" value="NZ_CP023565.1"/>
</dbReference>
<proteinExistence type="inferred from homology"/>
<dbReference type="EMBL" id="CP023565">
    <property type="protein sequence ID" value="AWZ39178.1"/>
    <property type="molecule type" value="Genomic_DNA"/>
</dbReference>
<sequence>MNFEKIVDLHCHILPGIDDGSQNLEDSLKLAEEAVQDGVTHILATPHHLDNRYVNHRRDVENLVKDFQLELDDRQIPLKIFPSQEVHINGELIQKYDDLLGVDLKKKYMLLEFPHSSVPAYTEKIIFELLKLGTTPIIVHPERNKAIQNKTDILYKFIQQGALAQVTATSYIGGFGNDVASLSRKLVEHGLVQIVASDAHTMKNRNFVLSEALLQIGQDFGEQKAMQFEQNAEDLINGANVIASNYRKIEKKKRFFFF</sequence>
<dbReference type="KEGG" id="lmur:CPS94_09710"/>
<keyword evidence="3 5" id="KW-0904">Protein phosphatase</keyword>
<keyword evidence="2 5" id="KW-0378">Hydrolase</keyword>
<dbReference type="GO" id="GO:0030145">
    <property type="term" value="F:manganese ion binding"/>
    <property type="evidence" value="ECO:0007669"/>
    <property type="project" value="UniProtKB-UniRule"/>
</dbReference>
<name>A0AAD0L0M8_9LACO</name>
<evidence type="ECO:0000256" key="3">
    <source>
        <dbReference type="ARBA" id="ARBA00022912"/>
    </source>
</evidence>
<dbReference type="AlphaFoldDB" id="A0AAD0L0M8"/>
<dbReference type="GO" id="GO:0004725">
    <property type="term" value="F:protein tyrosine phosphatase activity"/>
    <property type="evidence" value="ECO:0007669"/>
    <property type="project" value="UniProtKB-UniRule"/>
</dbReference>
<keyword evidence="8" id="KW-1185">Reference proteome</keyword>
<dbReference type="GeneID" id="48467426"/>
<accession>A0AAD0L0M8</accession>
<comment type="similarity">
    <text evidence="1 5">Belongs to the metallo-dependent hydrolases superfamily. CpsB/CapC family.</text>
</comment>
<gene>
    <name evidence="7" type="ORF">CPQ89_03360</name>
    <name evidence="6" type="ORF">CPS94_09710</name>
</gene>
<dbReference type="EC" id="3.1.3.48" evidence="5"/>
<evidence type="ECO:0000256" key="2">
    <source>
        <dbReference type="ARBA" id="ARBA00022801"/>
    </source>
</evidence>